<dbReference type="EMBL" id="UGTJ01000001">
    <property type="protein sequence ID" value="SUB79284.1"/>
    <property type="molecule type" value="Genomic_DNA"/>
</dbReference>
<sequence length="192" mass="20911">MFGSKVAKQIEESVAPLLERIAALETANTDLKEQVESLAAKIDVCCERIDKLESALSGQYRKEEMMLDASEAIQNEQGDDHSYSSHGGKTELFAGAPTIDGLFSDVAKKERIGKSLYKLVTDDGATATFEMLDTPDALATAMISLSQFVKPVCKIEGNTTGLLHHVTILERGSAVMENGVWRVIKKAMVRFG</sequence>
<evidence type="ECO:0000313" key="1">
    <source>
        <dbReference type="EMBL" id="SUB79284.1"/>
    </source>
</evidence>
<gene>
    <name evidence="1" type="ORF">NCTC13063_00544</name>
</gene>
<name>A0AAQ1UHT3_9BACT</name>
<protein>
    <submittedName>
        <fullName evidence="1">Uncharacterized protein</fullName>
    </submittedName>
</protein>
<proteinExistence type="predicted"/>
<evidence type="ECO:0000313" key="2">
    <source>
        <dbReference type="Proteomes" id="UP000255283"/>
    </source>
</evidence>
<dbReference type="RefSeq" id="WP_004340877.1">
    <property type="nucleotide sequence ID" value="NZ_CAUUQQ010000073.1"/>
</dbReference>
<comment type="caution">
    <text evidence="1">The sequence shown here is derived from an EMBL/GenBank/DDBJ whole genome shotgun (WGS) entry which is preliminary data.</text>
</comment>
<dbReference type="AlphaFoldDB" id="A0AAQ1UHT3"/>
<organism evidence="1 2">
    <name type="scientific">Segatella buccae</name>
    <dbReference type="NCBI Taxonomy" id="28126"/>
    <lineage>
        <taxon>Bacteria</taxon>
        <taxon>Pseudomonadati</taxon>
        <taxon>Bacteroidota</taxon>
        <taxon>Bacteroidia</taxon>
        <taxon>Bacteroidales</taxon>
        <taxon>Prevotellaceae</taxon>
        <taxon>Segatella</taxon>
    </lineage>
</organism>
<accession>A0AAQ1UHT3</accession>
<reference evidence="1 2" key="1">
    <citation type="submission" date="2018-06" db="EMBL/GenBank/DDBJ databases">
        <authorList>
            <consortium name="Pathogen Informatics"/>
            <person name="Doyle S."/>
        </authorList>
    </citation>
    <scope>NUCLEOTIDE SEQUENCE [LARGE SCALE GENOMIC DNA]</scope>
    <source>
        <strain evidence="1 2">NCTC13063</strain>
    </source>
</reference>
<dbReference type="Proteomes" id="UP000255283">
    <property type="component" value="Unassembled WGS sequence"/>
</dbReference>